<comment type="cofactor">
    <cofactor evidence="1">
        <name>Mn(2+)</name>
        <dbReference type="ChEBI" id="CHEBI:29035"/>
    </cofactor>
</comment>
<comment type="cofactor">
    <cofactor evidence="2">
        <name>Mg(2+)</name>
        <dbReference type="ChEBI" id="CHEBI:18420"/>
    </cofactor>
</comment>
<evidence type="ECO:0000256" key="5">
    <source>
        <dbReference type="ARBA" id="ARBA00014531"/>
    </source>
</evidence>
<evidence type="ECO:0000256" key="21">
    <source>
        <dbReference type="ARBA" id="ARBA00032243"/>
    </source>
</evidence>
<evidence type="ECO:0000256" key="16">
    <source>
        <dbReference type="ARBA" id="ARBA00022840"/>
    </source>
</evidence>
<dbReference type="GO" id="GO:0046872">
    <property type="term" value="F:metal ion binding"/>
    <property type="evidence" value="ECO:0007669"/>
    <property type="project" value="UniProtKB-KW"/>
</dbReference>
<evidence type="ECO:0000256" key="3">
    <source>
        <dbReference type="ARBA" id="ARBA00004147"/>
    </source>
</evidence>
<dbReference type="GO" id="GO:0042025">
    <property type="term" value="C:host cell nucleus"/>
    <property type="evidence" value="ECO:0007669"/>
    <property type="project" value="UniProtKB-SubCell"/>
</dbReference>
<dbReference type="Pfam" id="PF02407">
    <property type="entry name" value="Viral_Rep"/>
    <property type="match status" value="1"/>
</dbReference>
<keyword evidence="10" id="KW-0540">Nuclease</keyword>
<dbReference type="GO" id="GO:0003723">
    <property type="term" value="F:RNA binding"/>
    <property type="evidence" value="ECO:0007669"/>
    <property type="project" value="InterPro"/>
</dbReference>
<sequence>MSYASKRYVFTINNPQFEDYCAVLEFLTEQNCVFAVCGEERGEQGTPHLQGFVNLRKKMRPAAVEENLGGRAWLSRAKGTDEDNDDYCTKESTYHRVGEPQKQGARSDLKKVAALVDEGASLTEVARKYPSQFIMYGRGIQMYAHVTRDIERDWKTEVIVVIGPPGCGKSRFAAEYPCTRKYYKSRGLWWDGYDGHDVVVMDDYYGWLPYCDLLRLCDRYPLRVEYKGGMCQFSAKVIIITSNKHPNEWYKSELDISAMYRRITRYLYWDTQDLVDIPEIMLPHKINY</sequence>
<feature type="domain" description="CRESS-DNA virus Rep endonuclease" evidence="23">
    <location>
        <begin position="2"/>
        <end position="100"/>
    </location>
</feature>
<evidence type="ECO:0000256" key="10">
    <source>
        <dbReference type="ARBA" id="ARBA00022722"/>
    </source>
</evidence>
<keyword evidence="18" id="KW-0238">DNA-binding</keyword>
<evidence type="ECO:0000256" key="6">
    <source>
        <dbReference type="ARBA" id="ARBA00022562"/>
    </source>
</evidence>
<evidence type="ECO:0000256" key="12">
    <source>
        <dbReference type="ARBA" id="ARBA00022741"/>
    </source>
</evidence>
<dbReference type="InterPro" id="IPR000605">
    <property type="entry name" value="Helicase_SF3_ssDNA/RNA_vir"/>
</dbReference>
<accession>A0A6M3YTK0</accession>
<evidence type="ECO:0000256" key="4">
    <source>
        <dbReference type="ARBA" id="ARBA00008545"/>
    </source>
</evidence>
<keyword evidence="8" id="KW-0548">Nucleotidyltransferase</keyword>
<evidence type="ECO:0000256" key="18">
    <source>
        <dbReference type="ARBA" id="ARBA00023125"/>
    </source>
</evidence>
<comment type="catalytic activity">
    <reaction evidence="22">
        <text>ATP + H2O = ADP + phosphate + H(+)</text>
        <dbReference type="Rhea" id="RHEA:13065"/>
        <dbReference type="ChEBI" id="CHEBI:15377"/>
        <dbReference type="ChEBI" id="CHEBI:15378"/>
        <dbReference type="ChEBI" id="CHEBI:30616"/>
        <dbReference type="ChEBI" id="CHEBI:43474"/>
        <dbReference type="ChEBI" id="CHEBI:456216"/>
    </reaction>
</comment>
<dbReference type="EMBL" id="MN928907">
    <property type="protein sequence ID" value="QJI53398.1"/>
    <property type="molecule type" value="Genomic_DNA"/>
</dbReference>
<dbReference type="GO" id="GO:0016779">
    <property type="term" value="F:nucleotidyltransferase activity"/>
    <property type="evidence" value="ECO:0007669"/>
    <property type="project" value="UniProtKB-KW"/>
</dbReference>
<keyword evidence="17" id="KW-0190">Covalent protein-DNA linkage</keyword>
<dbReference type="PROSITE" id="PS52020">
    <property type="entry name" value="CRESS_DNA_REP"/>
    <property type="match status" value="1"/>
</dbReference>
<dbReference type="EMBL" id="MN928904">
    <property type="protein sequence ID" value="QJI53404.1"/>
    <property type="molecule type" value="Genomic_DNA"/>
</dbReference>
<comment type="similarity">
    <text evidence="4">Belongs to the nanoviruses/circoviruses replication-associated protein family.</text>
</comment>
<evidence type="ECO:0000256" key="17">
    <source>
        <dbReference type="ARBA" id="ARBA00023124"/>
    </source>
</evidence>
<dbReference type="EMBL" id="MN928903">
    <property type="protein sequence ID" value="QJI53406.1"/>
    <property type="molecule type" value="Genomic_DNA"/>
</dbReference>
<name>A0A6M3YTK0_9VIRU</name>
<evidence type="ECO:0000313" key="25">
    <source>
        <dbReference type="EMBL" id="QJI53404.1"/>
    </source>
</evidence>
<dbReference type="Gene3D" id="3.40.1310.20">
    <property type="match status" value="1"/>
</dbReference>
<dbReference type="Gene3D" id="3.40.50.300">
    <property type="entry name" value="P-loop containing nucleotide triphosphate hydrolases"/>
    <property type="match status" value="1"/>
</dbReference>
<keyword evidence="13" id="KW-0255">Endonuclease</keyword>
<keyword evidence="12" id="KW-0547">Nucleotide-binding</keyword>
<evidence type="ECO:0000256" key="9">
    <source>
        <dbReference type="ARBA" id="ARBA00022705"/>
    </source>
</evidence>
<keyword evidence="11" id="KW-0479">Metal-binding</keyword>
<keyword evidence="19" id="KW-0511">Multifunctional enzyme</keyword>
<evidence type="ECO:0000259" key="23">
    <source>
        <dbReference type="PROSITE" id="PS52020"/>
    </source>
</evidence>
<keyword evidence="6" id="KW-1048">Host nucleus</keyword>
<evidence type="ECO:0000256" key="19">
    <source>
        <dbReference type="ARBA" id="ARBA00023268"/>
    </source>
</evidence>
<comment type="subcellular location">
    <subcellularLocation>
        <location evidence="3">Host nucleus</location>
    </subcellularLocation>
</comment>
<proteinExistence type="inferred from homology"/>
<evidence type="ECO:0000256" key="8">
    <source>
        <dbReference type="ARBA" id="ARBA00022695"/>
    </source>
</evidence>
<dbReference type="SUPFAM" id="SSF52540">
    <property type="entry name" value="P-loop containing nucleoside triphosphate hydrolases"/>
    <property type="match status" value="1"/>
</dbReference>
<organism evidence="26">
    <name type="scientific">Circoviridae sp</name>
    <dbReference type="NCBI Taxonomy" id="1954248"/>
    <lineage>
        <taxon>Viruses</taxon>
        <taxon>Monodnaviria</taxon>
        <taxon>Shotokuvirae</taxon>
        <taxon>Cressdnaviricota</taxon>
        <taxon>Arfiviricetes</taxon>
        <taxon>Rohanvirales</taxon>
        <taxon>Nenyaviridae</taxon>
        <taxon>Galvornvirus</taxon>
        <taxon>Galvornvirus isengard</taxon>
    </lineage>
</organism>
<evidence type="ECO:0000256" key="2">
    <source>
        <dbReference type="ARBA" id="ARBA00001946"/>
    </source>
</evidence>
<dbReference type="GO" id="GO:0006260">
    <property type="term" value="P:DNA replication"/>
    <property type="evidence" value="ECO:0007669"/>
    <property type="project" value="UniProtKB-KW"/>
</dbReference>
<dbReference type="GO" id="GO:0003724">
    <property type="term" value="F:RNA helicase activity"/>
    <property type="evidence" value="ECO:0007669"/>
    <property type="project" value="InterPro"/>
</dbReference>
<keyword evidence="7" id="KW-0808">Transferase</keyword>
<keyword evidence="15" id="KW-0347">Helicase</keyword>
<dbReference type="GO" id="GO:0016787">
    <property type="term" value="F:hydrolase activity"/>
    <property type="evidence" value="ECO:0007669"/>
    <property type="project" value="UniProtKB-KW"/>
</dbReference>
<dbReference type="InterPro" id="IPR027417">
    <property type="entry name" value="P-loop_NTPase"/>
</dbReference>
<protein>
    <recommendedName>
        <fullName evidence="5">Replication-associated protein</fullName>
    </recommendedName>
    <alternativeName>
        <fullName evidence="20">ATP-dependent helicase Rep</fullName>
    </alternativeName>
    <alternativeName>
        <fullName evidence="21">RepP</fullName>
    </alternativeName>
</protein>
<evidence type="ECO:0000256" key="13">
    <source>
        <dbReference type="ARBA" id="ARBA00022759"/>
    </source>
</evidence>
<evidence type="ECO:0000313" key="24">
    <source>
        <dbReference type="EMBL" id="QJI53398.1"/>
    </source>
</evidence>
<evidence type="ECO:0000256" key="7">
    <source>
        <dbReference type="ARBA" id="ARBA00022679"/>
    </source>
</evidence>
<evidence type="ECO:0000256" key="15">
    <source>
        <dbReference type="ARBA" id="ARBA00022806"/>
    </source>
</evidence>
<dbReference type="GO" id="GO:0004519">
    <property type="term" value="F:endonuclease activity"/>
    <property type="evidence" value="ECO:0007669"/>
    <property type="project" value="UniProtKB-KW"/>
</dbReference>
<keyword evidence="14" id="KW-0378">Hydrolase</keyword>
<dbReference type="GO" id="GO:0005524">
    <property type="term" value="F:ATP binding"/>
    <property type="evidence" value="ECO:0007669"/>
    <property type="project" value="UniProtKB-KW"/>
</dbReference>
<evidence type="ECO:0000256" key="20">
    <source>
        <dbReference type="ARBA" id="ARBA00030754"/>
    </source>
</evidence>
<keyword evidence="16" id="KW-0067">ATP-binding</keyword>
<dbReference type="Pfam" id="PF00910">
    <property type="entry name" value="RNA_helicase"/>
    <property type="match status" value="1"/>
</dbReference>
<evidence type="ECO:0000313" key="26">
    <source>
        <dbReference type="EMBL" id="QJI53406.1"/>
    </source>
</evidence>
<evidence type="ECO:0000256" key="1">
    <source>
        <dbReference type="ARBA" id="ARBA00001936"/>
    </source>
</evidence>
<dbReference type="GO" id="GO:0003677">
    <property type="term" value="F:DNA binding"/>
    <property type="evidence" value="ECO:0007669"/>
    <property type="project" value="UniProtKB-KW"/>
</dbReference>
<evidence type="ECO:0000256" key="22">
    <source>
        <dbReference type="ARBA" id="ARBA00049360"/>
    </source>
</evidence>
<evidence type="ECO:0000256" key="14">
    <source>
        <dbReference type="ARBA" id="ARBA00022801"/>
    </source>
</evidence>
<reference evidence="26" key="1">
    <citation type="submission" date="2020-01" db="EMBL/GenBank/DDBJ databases">
        <title>Novel CRESS-DNA virus.</title>
        <authorList>
            <person name="Liu Q."/>
            <person name="Shan T."/>
            <person name="Yang S."/>
            <person name="Zhang W."/>
        </authorList>
    </citation>
    <scope>NUCLEOTIDE SEQUENCE</scope>
    <source>
        <strain evidence="26">Cftbif21cir1</strain>
        <strain evidence="25">Cftbif23cir1</strain>
        <strain evidence="24">Hftbif16cir2</strain>
    </source>
</reference>
<evidence type="ECO:0000256" key="11">
    <source>
        <dbReference type="ARBA" id="ARBA00022723"/>
    </source>
</evidence>
<dbReference type="InterPro" id="IPR049912">
    <property type="entry name" value="CRESS_DNA_REP"/>
</dbReference>
<keyword evidence="9" id="KW-0235">DNA replication</keyword>